<dbReference type="STRING" id="640132.Srot_1662"/>
<dbReference type="KEGG" id="srt:Srot_1662"/>
<proteinExistence type="predicted"/>
<keyword evidence="3" id="KW-1185">Reference proteome</keyword>
<dbReference type="AlphaFoldDB" id="D6Z843"/>
<dbReference type="Proteomes" id="UP000002247">
    <property type="component" value="Chromosome"/>
</dbReference>
<evidence type="ECO:0000313" key="3">
    <source>
        <dbReference type="Proteomes" id="UP000002247"/>
    </source>
</evidence>
<feature type="region of interest" description="Disordered" evidence="1">
    <location>
        <begin position="22"/>
        <end position="50"/>
    </location>
</feature>
<name>D6Z843_SEGRD</name>
<organism evidence="2 3">
    <name type="scientific">Segniliparus rotundus (strain ATCC BAA-972 / CDC 1076 / CIP 108378 / DSM 44985 / JCM 13578)</name>
    <dbReference type="NCBI Taxonomy" id="640132"/>
    <lineage>
        <taxon>Bacteria</taxon>
        <taxon>Bacillati</taxon>
        <taxon>Actinomycetota</taxon>
        <taxon>Actinomycetes</taxon>
        <taxon>Mycobacteriales</taxon>
        <taxon>Segniliparaceae</taxon>
        <taxon>Segniliparus</taxon>
    </lineage>
</organism>
<protein>
    <submittedName>
        <fullName evidence="2">Uncharacterized protein</fullName>
    </submittedName>
</protein>
<dbReference type="HOGENOM" id="CLU_3122528_0_0_11"/>
<dbReference type="EMBL" id="CP001958">
    <property type="protein sequence ID" value="ADG98123.1"/>
    <property type="molecule type" value="Genomic_DNA"/>
</dbReference>
<reference evidence="2 3" key="1">
    <citation type="journal article" date="2010" name="Stand. Genomic Sci.">
        <title>Complete genome sequence of Segniliparus rotundus type strain (CDC 1076).</title>
        <authorList>
            <person name="Sikorski J."/>
            <person name="Lapidus A."/>
            <person name="Copeland A."/>
            <person name="Misra M."/>
            <person name="Glavina Del Rio T."/>
            <person name="Nolan M."/>
            <person name="Lucas S."/>
            <person name="Chen F."/>
            <person name="Tice H."/>
            <person name="Cheng J.F."/>
            <person name="Jando M."/>
            <person name="Schneider S."/>
            <person name="Bruce D."/>
            <person name="Goodwin L."/>
            <person name="Pitluck S."/>
            <person name="Liolios K."/>
            <person name="Mikhailova N."/>
            <person name="Pati A."/>
            <person name="Ivanova N."/>
            <person name="Mavromatis K."/>
            <person name="Chen A."/>
            <person name="Palaniappan K."/>
            <person name="Chertkov O."/>
            <person name="Land M."/>
            <person name="Hauser L."/>
            <person name="Chang Y.J."/>
            <person name="Jeffries C.D."/>
            <person name="Brettin T."/>
            <person name="Detter J.C."/>
            <person name="Han C."/>
            <person name="Rohde M."/>
            <person name="Goker M."/>
            <person name="Bristow J."/>
            <person name="Eisen J.A."/>
            <person name="Markowitz V."/>
            <person name="Hugenholtz P."/>
            <person name="Kyrpides N.C."/>
            <person name="Klenk H.P."/>
        </authorList>
    </citation>
    <scope>NUCLEOTIDE SEQUENCE [LARGE SCALE GENOMIC DNA]</scope>
    <source>
        <strain evidence="3">ATCC BAA-972 / CDC 1076 / CIP 108378 / DSM 44985 / JCM 13578</strain>
    </source>
</reference>
<dbReference type="RefSeq" id="WP_013138576.1">
    <property type="nucleotide sequence ID" value="NC_014168.1"/>
</dbReference>
<evidence type="ECO:0000313" key="2">
    <source>
        <dbReference type="EMBL" id="ADG98123.1"/>
    </source>
</evidence>
<evidence type="ECO:0000256" key="1">
    <source>
        <dbReference type="SAM" id="MobiDB-lite"/>
    </source>
</evidence>
<gene>
    <name evidence="2" type="ordered locus">Srot_1662</name>
</gene>
<accession>D6Z843</accession>
<sequence length="50" mass="4980">MQVLNVVAKKSRVFSPMPIVTRSESSVTAPAPAAGKPISSAATAPNGLGS</sequence>